<reference evidence="7" key="1">
    <citation type="submission" date="2017-02" db="UniProtKB">
        <authorList>
            <consortium name="WormBaseParasite"/>
        </authorList>
    </citation>
    <scope>IDENTIFICATION</scope>
</reference>
<sequence length="409" mass="46969">MAKKKDSKKYKNDKADSPSGDDESSASESTESQYTKPDLTSYVDRLSSPRPEIRKKQLLLIQKELRSNYPAFSDDWNYKETLLSGIESILKKGKLSEQVEALRCLSIYFTQIPYSENQAIGERFQEFFETTLCDSTKPGELRAACATTVAWLHYISEPMGLPYIKNLMEKLSNVFKSACLKGDGMPPDFPKAQIDLHKDCLFAWGLLFTSLPSLDADEVGRNIICHLVSLLQSKYMVVRMAACDVVALVYERIREETKESFKGSYYETLLQVLDDLSFGSNKYTSKADAKKQRSNFRDLFRFLQNHETPTLKVKLASENLNLDTYQKVFTYQAYCHLLTLGINLHLQENMLLRQFFDLGLPLPPIQQNQRVRAADKRMRSLMNEQASKDRKKELSKKRGKKAEFLLEDS</sequence>
<evidence type="ECO:0000256" key="1">
    <source>
        <dbReference type="ARBA" id="ARBA00008828"/>
    </source>
</evidence>
<dbReference type="PANTHER" id="PTHR12354:SF1">
    <property type="entry name" value="INTERFERON-RELATED DEVELOPMENTAL REGULATOR 1"/>
    <property type="match status" value="1"/>
</dbReference>
<feature type="domain" description="Interferon-related developmental regulator N-terminal" evidence="4">
    <location>
        <begin position="19"/>
        <end position="303"/>
    </location>
</feature>
<dbReference type="STRING" id="102285.A0A0R3TQ11"/>
<evidence type="ECO:0000256" key="2">
    <source>
        <dbReference type="SAM" id="MobiDB-lite"/>
    </source>
</evidence>
<dbReference type="InterPro" id="IPR011989">
    <property type="entry name" value="ARM-like"/>
</dbReference>
<dbReference type="InterPro" id="IPR016024">
    <property type="entry name" value="ARM-type_fold"/>
</dbReference>
<evidence type="ECO:0000313" key="5">
    <source>
        <dbReference type="EMBL" id="VDO06169.1"/>
    </source>
</evidence>
<proteinExistence type="inferred from homology"/>
<dbReference type="SUPFAM" id="SSF48371">
    <property type="entry name" value="ARM repeat"/>
    <property type="match status" value="1"/>
</dbReference>
<dbReference type="InterPro" id="IPR007701">
    <property type="entry name" value="Interferon-rel_develop_reg_N"/>
</dbReference>
<dbReference type="WBParaSite" id="HNAJ_0000960101-mRNA-1">
    <property type="protein sequence ID" value="HNAJ_0000960101-mRNA-1"/>
    <property type="gene ID" value="HNAJ_0000960101"/>
</dbReference>
<evidence type="ECO:0000313" key="7">
    <source>
        <dbReference type="WBParaSite" id="HNAJ_0000960101-mRNA-1"/>
    </source>
</evidence>
<dbReference type="Pfam" id="PF05004">
    <property type="entry name" value="IFRD"/>
    <property type="match status" value="1"/>
</dbReference>
<dbReference type="InterPro" id="IPR039777">
    <property type="entry name" value="IFRD"/>
</dbReference>
<evidence type="ECO:0000259" key="4">
    <source>
        <dbReference type="Pfam" id="PF05004"/>
    </source>
</evidence>
<keyword evidence="6" id="KW-1185">Reference proteome</keyword>
<feature type="region of interest" description="Disordered" evidence="2">
    <location>
        <begin position="382"/>
        <end position="409"/>
    </location>
</feature>
<comment type="similarity">
    <text evidence="1">Belongs to the IFRD family.</text>
</comment>
<accession>A0A0R3TQ11</accession>
<evidence type="ECO:0000259" key="3">
    <source>
        <dbReference type="Pfam" id="PF04836"/>
    </source>
</evidence>
<reference evidence="5 6" key="2">
    <citation type="submission" date="2018-11" db="EMBL/GenBank/DDBJ databases">
        <authorList>
            <consortium name="Pathogen Informatics"/>
        </authorList>
    </citation>
    <scope>NUCLEOTIDE SEQUENCE [LARGE SCALE GENOMIC DNA]</scope>
</reference>
<dbReference type="OrthoDB" id="18978at2759"/>
<dbReference type="AlphaFoldDB" id="A0A0R3TQ11"/>
<evidence type="ECO:0000313" key="6">
    <source>
        <dbReference type="Proteomes" id="UP000278807"/>
    </source>
</evidence>
<gene>
    <name evidence="5" type="ORF">HNAJ_LOCUS9596</name>
</gene>
<organism evidence="7">
    <name type="scientific">Rodentolepis nana</name>
    <name type="common">Dwarf tapeworm</name>
    <name type="synonym">Hymenolepis nana</name>
    <dbReference type="NCBI Taxonomy" id="102285"/>
    <lineage>
        <taxon>Eukaryota</taxon>
        <taxon>Metazoa</taxon>
        <taxon>Spiralia</taxon>
        <taxon>Lophotrochozoa</taxon>
        <taxon>Platyhelminthes</taxon>
        <taxon>Cestoda</taxon>
        <taxon>Eucestoda</taxon>
        <taxon>Cyclophyllidea</taxon>
        <taxon>Hymenolepididae</taxon>
        <taxon>Rodentolepis</taxon>
    </lineage>
</organism>
<protein>
    <submittedName>
        <fullName evidence="7">IFRD domain-containing protein</fullName>
    </submittedName>
</protein>
<feature type="domain" description="Interferon-related developmental regulator C-terminal" evidence="3">
    <location>
        <begin position="349"/>
        <end position="401"/>
    </location>
</feature>
<dbReference type="PANTHER" id="PTHR12354">
    <property type="entry name" value="INTERFERON-RELATED DEVELOPMENTAL REGULATOR"/>
    <property type="match status" value="1"/>
</dbReference>
<name>A0A0R3TQ11_RODNA</name>
<feature type="region of interest" description="Disordered" evidence="2">
    <location>
        <begin position="1"/>
        <end position="46"/>
    </location>
</feature>
<dbReference type="InterPro" id="IPR006921">
    <property type="entry name" value="Interferon-rel_develop_reg_C"/>
</dbReference>
<dbReference type="EMBL" id="UZAE01012671">
    <property type="protein sequence ID" value="VDO06169.1"/>
    <property type="molecule type" value="Genomic_DNA"/>
</dbReference>
<dbReference type="Pfam" id="PF04836">
    <property type="entry name" value="IFRD_C"/>
    <property type="match status" value="1"/>
</dbReference>
<dbReference type="Proteomes" id="UP000278807">
    <property type="component" value="Unassembled WGS sequence"/>
</dbReference>
<dbReference type="Gene3D" id="1.25.10.10">
    <property type="entry name" value="Leucine-rich Repeat Variant"/>
    <property type="match status" value="1"/>
</dbReference>